<comment type="caution">
    <text evidence="3">The sequence shown here is derived from an EMBL/GenBank/DDBJ whole genome shotgun (WGS) entry which is preliminary data.</text>
</comment>
<reference evidence="3 4" key="1">
    <citation type="journal article" date="2013" name="Curr. Biol.">
        <title>The Genome of the Foraminiferan Reticulomyxa filosa.</title>
        <authorList>
            <person name="Glockner G."/>
            <person name="Hulsmann N."/>
            <person name="Schleicher M."/>
            <person name="Noegel A.A."/>
            <person name="Eichinger L."/>
            <person name="Gallinger C."/>
            <person name="Pawlowski J."/>
            <person name="Sierra R."/>
            <person name="Euteneuer U."/>
            <person name="Pillet L."/>
            <person name="Moustafa A."/>
            <person name="Platzer M."/>
            <person name="Groth M."/>
            <person name="Szafranski K."/>
            <person name="Schliwa M."/>
        </authorList>
    </citation>
    <scope>NUCLEOTIDE SEQUENCE [LARGE SCALE GENOMIC DNA]</scope>
</reference>
<accession>X6NHX8</accession>
<feature type="chain" id="PRO_5004975477" evidence="2">
    <location>
        <begin position="21"/>
        <end position="723"/>
    </location>
</feature>
<name>X6NHX8_RETFI</name>
<dbReference type="OrthoDB" id="2015333at2759"/>
<dbReference type="EMBL" id="ASPP01008391">
    <property type="protein sequence ID" value="ETO25616.1"/>
    <property type="molecule type" value="Genomic_DNA"/>
</dbReference>
<evidence type="ECO:0000256" key="1">
    <source>
        <dbReference type="SAM" id="MobiDB-lite"/>
    </source>
</evidence>
<proteinExistence type="predicted"/>
<evidence type="ECO:0000313" key="3">
    <source>
        <dbReference type="EMBL" id="ETO25616.1"/>
    </source>
</evidence>
<evidence type="ECO:0000313" key="4">
    <source>
        <dbReference type="Proteomes" id="UP000023152"/>
    </source>
</evidence>
<protein>
    <submittedName>
        <fullName evidence="3">Uncharacterized protein</fullName>
    </submittedName>
</protein>
<evidence type="ECO:0000256" key="2">
    <source>
        <dbReference type="SAM" id="SignalP"/>
    </source>
</evidence>
<dbReference type="AlphaFoldDB" id="X6NHX8"/>
<feature type="compositionally biased region" description="Low complexity" evidence="1">
    <location>
        <begin position="88"/>
        <end position="114"/>
    </location>
</feature>
<feature type="region of interest" description="Disordered" evidence="1">
    <location>
        <begin position="83"/>
        <end position="114"/>
    </location>
</feature>
<dbReference type="Proteomes" id="UP000023152">
    <property type="component" value="Unassembled WGS sequence"/>
</dbReference>
<keyword evidence="2" id="KW-0732">Signal</keyword>
<gene>
    <name evidence="3" type="ORF">RFI_11518</name>
</gene>
<organism evidence="3 4">
    <name type="scientific">Reticulomyxa filosa</name>
    <dbReference type="NCBI Taxonomy" id="46433"/>
    <lineage>
        <taxon>Eukaryota</taxon>
        <taxon>Sar</taxon>
        <taxon>Rhizaria</taxon>
        <taxon>Retaria</taxon>
        <taxon>Foraminifera</taxon>
        <taxon>Monothalamids</taxon>
        <taxon>Reticulomyxidae</taxon>
        <taxon>Reticulomyxa</taxon>
    </lineage>
</organism>
<keyword evidence="4" id="KW-1185">Reference proteome</keyword>
<sequence length="723" mass="83531">MVTVVDLLSIIFFCVWDINCAQIGMETLALKFVGDLTNLLASDPESLDMAYRTLLAGAYHLQAHLQMLCLNCACLEQEPKHDKSEQIQGQGQAQAQAQGQGQGQEHSQQFSHSVSQHIHNLQDELFAHPLSVEEITKLSQSTTHRRMDEIFGFIQFEVSIRIQYWMERSLQLTRDAIMRAAENEKWDPTESRSLHANDANLLSREKSFDVHDRGRASTYSDDDRATYAPFITDSFLFFDNAITAYFMNIKGFPPEAMHSSEQFFQQMRELVEYVLSIINGSFADVETIENETGPEENAKESLFGLGHAGKIKKKNTQKVFARHIWKHFSFTKHQDKSFHCDETEEGCVNRDVVIEMQVLEDEQFKKELKYTCVKFSSISRAQEIIPEMSGQLLKHIDSLEIPIEPVYRLYQRPCFFLCLKKKKKFLKERFSKCRETLKNACYKCVNDCKEIVQAAIPRAARSMACQFLDVQNSQFFSLKLYAPRRVPSTTIIKTGLLQKMVDYLNQCDQYLKVKDMRKLTCCLAGVFAQRMRDVLISPKTMRVFIFSDHTVITEDFEKVLQLFDEFNEIDFDRKRSPVDQPNHPFFPYYEIVKYMEIPTKSLVHQHNVIMAERYEEQSKRITPLLNAMPTTVLPSVLPLQTKNAPTTKTLPEEEKQTQEQSEVFSIAKIASELVSSQLSQQYITPWDHPIFSVLARRNEEEAQLYVTHFTGKDEAAVGSFYYA</sequence>
<feature type="signal peptide" evidence="2">
    <location>
        <begin position="1"/>
        <end position="20"/>
    </location>
</feature>